<proteinExistence type="predicted"/>
<name>A0A515EMM3_9BURK</name>
<dbReference type="EMBL" id="CP036282">
    <property type="protein sequence ID" value="QDL53899.1"/>
    <property type="molecule type" value="Genomic_DNA"/>
</dbReference>
<dbReference type="InterPro" id="IPR009078">
    <property type="entry name" value="Ferritin-like_SF"/>
</dbReference>
<reference evidence="2" key="1">
    <citation type="submission" date="2019-02" db="EMBL/GenBank/DDBJ databases">
        <title>Complete genome sequence of Rhodoferax sp. Gr-4.</title>
        <authorList>
            <person name="Jin L."/>
        </authorList>
    </citation>
    <scope>NUCLEOTIDE SEQUENCE [LARGE SCALE GENOMIC DNA]</scope>
    <source>
        <strain evidence="2">Gr-4</strain>
    </source>
</reference>
<gene>
    <name evidence="1" type="ORF">EXZ61_06815</name>
</gene>
<dbReference type="RefSeq" id="WP_142810298.1">
    <property type="nucleotide sequence ID" value="NZ_CP036282.1"/>
</dbReference>
<dbReference type="Pfam" id="PF04305">
    <property type="entry name" value="DUF455"/>
    <property type="match status" value="1"/>
</dbReference>
<dbReference type="PANTHER" id="PTHR42782">
    <property type="entry name" value="SI:CH73-314G15.3"/>
    <property type="match status" value="1"/>
</dbReference>
<keyword evidence="2" id="KW-1185">Reference proteome</keyword>
<organism evidence="1 2">
    <name type="scientific">Rhodoferax aquaticus</name>
    <dbReference type="NCBI Taxonomy" id="2527691"/>
    <lineage>
        <taxon>Bacteria</taxon>
        <taxon>Pseudomonadati</taxon>
        <taxon>Pseudomonadota</taxon>
        <taxon>Betaproteobacteria</taxon>
        <taxon>Burkholderiales</taxon>
        <taxon>Comamonadaceae</taxon>
        <taxon>Rhodoferax</taxon>
    </lineage>
</organism>
<protein>
    <submittedName>
        <fullName evidence="1">Ferritin-like domain-containing protein</fullName>
    </submittedName>
</protein>
<evidence type="ECO:0000313" key="1">
    <source>
        <dbReference type="EMBL" id="QDL53899.1"/>
    </source>
</evidence>
<dbReference type="CDD" id="cd00657">
    <property type="entry name" value="Ferritin_like"/>
    <property type="match status" value="1"/>
</dbReference>
<dbReference type="InterPro" id="IPR007402">
    <property type="entry name" value="DUF455"/>
</dbReference>
<dbReference type="Proteomes" id="UP000317365">
    <property type="component" value="Chromosome"/>
</dbReference>
<reference evidence="2" key="2">
    <citation type="journal article" date="2020" name="Int. J. Syst. Evol. Microbiol.">
        <title>Genomic insights into a novel species Rhodoferax aquaticus sp. nov., isolated from freshwater.</title>
        <authorList>
            <person name="Li T."/>
            <person name="Zhuo Y."/>
            <person name="Jin C.Z."/>
            <person name="Wu X."/>
            <person name="Ko S.R."/>
            <person name="Jin F.J."/>
            <person name="Ahn C.Y."/>
            <person name="Oh H.M."/>
            <person name="Lee H.G."/>
            <person name="Jin L."/>
        </authorList>
    </citation>
    <scope>NUCLEOTIDE SEQUENCE [LARGE SCALE GENOMIC DNA]</scope>
    <source>
        <strain evidence="2">Gr-4</strain>
    </source>
</reference>
<dbReference type="PIRSF" id="PIRSF012318">
    <property type="entry name" value="UCP012318"/>
    <property type="match status" value="1"/>
</dbReference>
<sequence length="263" mass="29359">MQLRHSAYHAFGMQDPIEKALATQAMWDSRATLAIESLTQFPRLDLPGLPDTPRIVPPQDVPKRSPFTPLGHASLIHSIAHIEFNAINLALDAVWRFTGMPDAFYVDWAGVAQEEAKHFLLLRAHLQTLGYDYGDFDAHDGLWTICRSTQDDIIARMALVPRTLEARGLDATPLVQNKLRKVGTPSALEAVAILDLILKEEVGHVAIGNRWYAWLCQRDGHDPLEFHRQAVIAHRAPRPKPPHNLEARQQAGFTAAELQALTA</sequence>
<dbReference type="SUPFAM" id="SSF47240">
    <property type="entry name" value="Ferritin-like"/>
    <property type="match status" value="1"/>
</dbReference>
<accession>A0A515EMM3</accession>
<dbReference type="AlphaFoldDB" id="A0A515EMM3"/>
<dbReference type="InterPro" id="IPR011197">
    <property type="entry name" value="UCP012318"/>
</dbReference>
<evidence type="ECO:0000313" key="2">
    <source>
        <dbReference type="Proteomes" id="UP000317365"/>
    </source>
</evidence>
<dbReference type="PANTHER" id="PTHR42782:SF4">
    <property type="entry name" value="DUF455 DOMAIN-CONTAINING PROTEIN"/>
    <property type="match status" value="1"/>
</dbReference>
<dbReference type="KEGG" id="rhg:EXZ61_06815"/>